<dbReference type="EMBL" id="MU266692">
    <property type="protein sequence ID" value="KAH7919133.1"/>
    <property type="molecule type" value="Genomic_DNA"/>
</dbReference>
<proteinExistence type="predicted"/>
<dbReference type="Proteomes" id="UP000790709">
    <property type="component" value="Unassembled WGS sequence"/>
</dbReference>
<name>A0ACB8B211_9AGAM</name>
<reference evidence="1" key="1">
    <citation type="journal article" date="2021" name="New Phytol.">
        <title>Evolutionary innovations through gain and loss of genes in the ectomycorrhizal Boletales.</title>
        <authorList>
            <person name="Wu G."/>
            <person name="Miyauchi S."/>
            <person name="Morin E."/>
            <person name="Kuo A."/>
            <person name="Drula E."/>
            <person name="Varga T."/>
            <person name="Kohler A."/>
            <person name="Feng B."/>
            <person name="Cao Y."/>
            <person name="Lipzen A."/>
            <person name="Daum C."/>
            <person name="Hundley H."/>
            <person name="Pangilinan J."/>
            <person name="Johnson J."/>
            <person name="Barry K."/>
            <person name="LaButti K."/>
            <person name="Ng V."/>
            <person name="Ahrendt S."/>
            <person name="Min B."/>
            <person name="Choi I.G."/>
            <person name="Park H."/>
            <person name="Plett J.M."/>
            <person name="Magnuson J."/>
            <person name="Spatafora J.W."/>
            <person name="Nagy L.G."/>
            <person name="Henrissat B."/>
            <person name="Grigoriev I.V."/>
            <person name="Yang Z.L."/>
            <person name="Xu J."/>
            <person name="Martin F.M."/>
        </authorList>
    </citation>
    <scope>NUCLEOTIDE SEQUENCE</scope>
    <source>
        <strain evidence="1">KUC20120723A-06</strain>
    </source>
</reference>
<protein>
    <submittedName>
        <fullName evidence="1">Uncharacterized protein</fullName>
    </submittedName>
</protein>
<comment type="caution">
    <text evidence="1">The sequence shown here is derived from an EMBL/GenBank/DDBJ whole genome shotgun (WGS) entry which is preliminary data.</text>
</comment>
<keyword evidence="2" id="KW-1185">Reference proteome</keyword>
<sequence>MPPTENTGPRADNHPTGNSSEEANTSLERTVAALQDENAELREAEEKSCAFSSPILPRGPVHHYVSETPSPTLPPSRDTPYTFGSAQPPAAVGVVDAVALRAWCQRIGTKFKLNAEQHSDLQQLIDLGNSLDTSDLHLRIWQQATTYKAINAILVQRGEYAAFKNVLDDASERLASKFKLSKDQMDQILIISKDFIFQPDRMEYMTLHLDVERYIRKNAAIFGFSSVIGDPVREKALRAGCKARASSARNQYRDYITASIRGPKMCNLEIATFRMAEKLMHGGPRTNLGLEHQLHVVILRFYTWDHFYLMPGQSPSPEDEREPEEVQEEADCGSNNGTVAPPAKRPRVGSKVEEGQDFWSVMDRLFARAIARRGKDKNTLDWCIFLRQAIAIDQWRHGKGQGIYMPVLSAPYVGPWPPAANDPAVSGSSGNTAPQQQR</sequence>
<gene>
    <name evidence="1" type="ORF">BV22DRAFT_1134071</name>
</gene>
<organism evidence="1 2">
    <name type="scientific">Leucogyrophana mollusca</name>
    <dbReference type="NCBI Taxonomy" id="85980"/>
    <lineage>
        <taxon>Eukaryota</taxon>
        <taxon>Fungi</taxon>
        <taxon>Dikarya</taxon>
        <taxon>Basidiomycota</taxon>
        <taxon>Agaricomycotina</taxon>
        <taxon>Agaricomycetes</taxon>
        <taxon>Agaricomycetidae</taxon>
        <taxon>Boletales</taxon>
        <taxon>Boletales incertae sedis</taxon>
        <taxon>Leucogyrophana</taxon>
    </lineage>
</organism>
<evidence type="ECO:0000313" key="2">
    <source>
        <dbReference type="Proteomes" id="UP000790709"/>
    </source>
</evidence>
<evidence type="ECO:0000313" key="1">
    <source>
        <dbReference type="EMBL" id="KAH7919133.1"/>
    </source>
</evidence>
<accession>A0ACB8B211</accession>